<dbReference type="Pfam" id="PF01738">
    <property type="entry name" value="DLH"/>
    <property type="match status" value="1"/>
</dbReference>
<evidence type="ECO:0000256" key="1">
    <source>
        <dbReference type="ARBA" id="ARBA00022729"/>
    </source>
</evidence>
<dbReference type="AlphaFoldDB" id="V6RYT3"/>
<dbReference type="STRING" id="1341154.FCR2A7T_18010"/>
<dbReference type="SUPFAM" id="SSF53474">
    <property type="entry name" value="alpha/beta-Hydrolases"/>
    <property type="match status" value="1"/>
</dbReference>
<feature type="domain" description="Dienelactone hydrolase" evidence="3">
    <location>
        <begin position="108"/>
        <end position="213"/>
    </location>
</feature>
<dbReference type="PANTHER" id="PTHR43037">
    <property type="entry name" value="UNNAMED PRODUCT-RELATED"/>
    <property type="match status" value="1"/>
</dbReference>
<sequence length="240" mass="27026">MQHNKFKAMKFRFLILLTLFTLSSAFAQLKTIIGDTDYPFWIHIPETEKTEKQPVLIFLHGKSLSGTNINRVKRYGVLRAMEKGRKIPAIVVAPQLASGSWNPDKVLQLLEYVQKNYNTDLSRVYVCGMSLGSYGTLHFAGKYADKITAAVAICGGGNVNDASRLATLPLWIQHGNKDYIVRMSESKKVVDAIKKHKPDADVTFTVIPGGNHSNVERLFHENALYDWLFKQVKTITKTNL</sequence>
<comment type="caution">
    <text evidence="4">The sequence shown here is derived from an EMBL/GenBank/DDBJ whole genome shotgun (WGS) entry which is preliminary data.</text>
</comment>
<dbReference type="Gene3D" id="3.40.50.1820">
    <property type="entry name" value="alpha/beta hydrolase"/>
    <property type="match status" value="1"/>
</dbReference>
<reference evidence="4 5" key="1">
    <citation type="journal article" date="2015" name="Stand. Genomic Sci.">
        <title>Genomic Encyclopedia of Bacterial and Archaeal Type Strains, Phase III: the genomes of soil and plant-associated and newly described type strains.</title>
        <authorList>
            <person name="Whitman W.B."/>
            <person name="Woyke T."/>
            <person name="Klenk H.P."/>
            <person name="Zhou Y."/>
            <person name="Lilburn T.G."/>
            <person name="Beck B.J."/>
            <person name="De Vos P."/>
            <person name="Vandamme P."/>
            <person name="Eisen J.A."/>
            <person name="Garrity G."/>
            <person name="Hugenholtz P."/>
            <person name="Kyrpides N.C."/>
        </authorList>
    </citation>
    <scope>NUCLEOTIDE SEQUENCE [LARGE SCALE GENOMIC DNA]</scope>
    <source>
        <strain evidence="4 5">CGMCC 1.7270</strain>
    </source>
</reference>
<protein>
    <submittedName>
        <fullName evidence="4">Dienelactone hydrolase family protein</fullName>
    </submittedName>
</protein>
<dbReference type="Proteomes" id="UP000319848">
    <property type="component" value="Unassembled WGS sequence"/>
</dbReference>
<dbReference type="PANTHER" id="PTHR43037:SF1">
    <property type="entry name" value="BLL1128 PROTEIN"/>
    <property type="match status" value="1"/>
</dbReference>
<feature type="chain" id="PRO_5030178648" evidence="2">
    <location>
        <begin position="28"/>
        <end position="240"/>
    </location>
</feature>
<organism evidence="4 5">
    <name type="scientific">Flavobacterium cauense R2A-7</name>
    <dbReference type="NCBI Taxonomy" id="1341154"/>
    <lineage>
        <taxon>Bacteria</taxon>
        <taxon>Pseudomonadati</taxon>
        <taxon>Bacteroidota</taxon>
        <taxon>Flavobacteriia</taxon>
        <taxon>Flavobacteriales</taxon>
        <taxon>Flavobacteriaceae</taxon>
        <taxon>Flavobacterium</taxon>
    </lineage>
</organism>
<keyword evidence="5" id="KW-1185">Reference proteome</keyword>
<proteinExistence type="predicted"/>
<dbReference type="InterPro" id="IPR029058">
    <property type="entry name" value="AB_hydrolase_fold"/>
</dbReference>
<keyword evidence="4" id="KW-0378">Hydrolase</keyword>
<dbReference type="InterPro" id="IPR050955">
    <property type="entry name" value="Plant_Biomass_Hydrol_Est"/>
</dbReference>
<name>V6RYT3_9FLAO</name>
<keyword evidence="1 2" id="KW-0732">Signal</keyword>
<dbReference type="GO" id="GO:0016787">
    <property type="term" value="F:hydrolase activity"/>
    <property type="evidence" value="ECO:0007669"/>
    <property type="project" value="UniProtKB-KW"/>
</dbReference>
<dbReference type="EMBL" id="VLKQ01000002">
    <property type="protein sequence ID" value="TWI14485.1"/>
    <property type="molecule type" value="Genomic_DNA"/>
</dbReference>
<evidence type="ECO:0000313" key="4">
    <source>
        <dbReference type="EMBL" id="TWI14485.1"/>
    </source>
</evidence>
<evidence type="ECO:0000259" key="3">
    <source>
        <dbReference type="Pfam" id="PF01738"/>
    </source>
</evidence>
<dbReference type="InterPro" id="IPR002925">
    <property type="entry name" value="Dienelactn_hydro"/>
</dbReference>
<evidence type="ECO:0000256" key="2">
    <source>
        <dbReference type="SAM" id="SignalP"/>
    </source>
</evidence>
<feature type="signal peptide" evidence="2">
    <location>
        <begin position="1"/>
        <end position="27"/>
    </location>
</feature>
<gene>
    <name evidence="4" type="ORF">IP98_00442</name>
</gene>
<evidence type="ECO:0000313" key="5">
    <source>
        <dbReference type="Proteomes" id="UP000319848"/>
    </source>
</evidence>
<accession>V6RYT3</accession>